<gene>
    <name evidence="1" type="ORF">C7C46_33035</name>
</gene>
<organism evidence="1 2">
    <name type="scientific">Streptomyces tateyamensis</name>
    <dbReference type="NCBI Taxonomy" id="565073"/>
    <lineage>
        <taxon>Bacteria</taxon>
        <taxon>Bacillati</taxon>
        <taxon>Actinomycetota</taxon>
        <taxon>Actinomycetes</taxon>
        <taxon>Kitasatosporales</taxon>
        <taxon>Streptomycetaceae</taxon>
        <taxon>Streptomyces</taxon>
    </lineage>
</organism>
<dbReference type="AlphaFoldDB" id="A0A2V4MS95"/>
<dbReference type="EMBL" id="PYBW01000239">
    <property type="protein sequence ID" value="PYC63948.1"/>
    <property type="molecule type" value="Genomic_DNA"/>
</dbReference>
<evidence type="ECO:0008006" key="3">
    <source>
        <dbReference type="Google" id="ProtNLM"/>
    </source>
</evidence>
<dbReference type="InterPro" id="IPR025355">
    <property type="entry name" value="DUF4259"/>
</dbReference>
<dbReference type="Proteomes" id="UP000248039">
    <property type="component" value="Unassembled WGS sequence"/>
</dbReference>
<accession>A0A2V4MS95</accession>
<name>A0A2V4MS95_9ACTN</name>
<dbReference type="Pfam" id="PF14078">
    <property type="entry name" value="DUF4259"/>
    <property type="match status" value="1"/>
</dbReference>
<evidence type="ECO:0000313" key="1">
    <source>
        <dbReference type="EMBL" id="PYC63948.1"/>
    </source>
</evidence>
<reference evidence="1 2" key="1">
    <citation type="submission" date="2018-03" db="EMBL/GenBank/DDBJ databases">
        <title>Bioinformatic expansion and discovery of thiopeptide antibiotics.</title>
        <authorList>
            <person name="Schwalen C.J."/>
            <person name="Hudson G.A."/>
            <person name="Mitchell D.A."/>
        </authorList>
    </citation>
    <scope>NUCLEOTIDE SEQUENCE [LARGE SCALE GENOMIC DNA]</scope>
    <source>
        <strain evidence="1 2">ATCC 21389</strain>
    </source>
</reference>
<protein>
    <recommendedName>
        <fullName evidence="3">DUF4259 domain-containing protein</fullName>
    </recommendedName>
</protein>
<comment type="caution">
    <text evidence="1">The sequence shown here is derived from an EMBL/GenBank/DDBJ whole genome shotgun (WGS) entry which is preliminary data.</text>
</comment>
<dbReference type="OrthoDB" id="73183at2"/>
<proteinExistence type="predicted"/>
<evidence type="ECO:0000313" key="2">
    <source>
        <dbReference type="Proteomes" id="UP000248039"/>
    </source>
</evidence>
<sequence>MMGTWGTGPFDSDLAGDFVDGLNGLPSQEIAAVLGSALQRVVSAGDHVDGGDGQEAVAAAALVAAQLPDSGILIDPDDGRKDPLPPLPSSLHSLARSALQRVLGDGSELAQGWTDNSDASEWRREVQMILDALNH</sequence>
<keyword evidence="2" id="KW-1185">Reference proteome</keyword>